<evidence type="ECO:0000313" key="1">
    <source>
        <dbReference type="EMBL" id="SPC86818.1"/>
    </source>
</evidence>
<dbReference type="EMBL" id="OIVN01000879">
    <property type="protein sequence ID" value="SPC86818.1"/>
    <property type="molecule type" value="Genomic_DNA"/>
</dbReference>
<accession>A0A2N9FI19</accession>
<name>A0A2N9FI19_FAGSY</name>
<sequence>MVRSRSDGTEPPSPPRSPTTFLFTFQSSDLVLFGGVLLEALGGSSIQRVLSILSTRLGRSRGCRDLLRQRMFEPLPHPNRLEYSIRPLSGSLGWEQGSKPFVVLDIDCCGWS</sequence>
<gene>
    <name evidence="1" type="ORF">FSB_LOCUS14700</name>
</gene>
<organism evidence="1">
    <name type="scientific">Fagus sylvatica</name>
    <name type="common">Beechnut</name>
    <dbReference type="NCBI Taxonomy" id="28930"/>
    <lineage>
        <taxon>Eukaryota</taxon>
        <taxon>Viridiplantae</taxon>
        <taxon>Streptophyta</taxon>
        <taxon>Embryophyta</taxon>
        <taxon>Tracheophyta</taxon>
        <taxon>Spermatophyta</taxon>
        <taxon>Magnoliopsida</taxon>
        <taxon>eudicotyledons</taxon>
        <taxon>Gunneridae</taxon>
        <taxon>Pentapetalae</taxon>
        <taxon>rosids</taxon>
        <taxon>fabids</taxon>
        <taxon>Fagales</taxon>
        <taxon>Fagaceae</taxon>
        <taxon>Fagus</taxon>
    </lineage>
</organism>
<dbReference type="AlphaFoldDB" id="A0A2N9FI19"/>
<reference evidence="1" key="1">
    <citation type="submission" date="2018-02" db="EMBL/GenBank/DDBJ databases">
        <authorList>
            <person name="Cohen D.B."/>
            <person name="Kent A.D."/>
        </authorList>
    </citation>
    <scope>NUCLEOTIDE SEQUENCE</scope>
</reference>
<protein>
    <submittedName>
        <fullName evidence="1">Uncharacterized protein</fullName>
    </submittedName>
</protein>
<proteinExistence type="predicted"/>